<organism evidence="2 3">
    <name type="scientific">Aromia moschata</name>
    <dbReference type="NCBI Taxonomy" id="1265417"/>
    <lineage>
        <taxon>Eukaryota</taxon>
        <taxon>Metazoa</taxon>
        <taxon>Ecdysozoa</taxon>
        <taxon>Arthropoda</taxon>
        <taxon>Hexapoda</taxon>
        <taxon>Insecta</taxon>
        <taxon>Pterygota</taxon>
        <taxon>Neoptera</taxon>
        <taxon>Endopterygota</taxon>
        <taxon>Coleoptera</taxon>
        <taxon>Polyphaga</taxon>
        <taxon>Cucujiformia</taxon>
        <taxon>Chrysomeloidea</taxon>
        <taxon>Cerambycidae</taxon>
        <taxon>Cerambycinae</taxon>
        <taxon>Callichromatini</taxon>
        <taxon>Aromia</taxon>
    </lineage>
</organism>
<proteinExistence type="predicted"/>
<sequence length="136" mass="15461">MSTDLLRSVLATCGAEMYTDNFKNNGIDLFTLKILSNEDLQIIGIPDEDMRCRIIENVANLQIPAEQNIETVVSSQYTRLLLSHTSIQLHKHFANLAYALIRDDVDLCNINLTPAVNHLQLCLKSLERQLECFNKK</sequence>
<keyword evidence="3" id="KW-1185">Reference proteome</keyword>
<dbReference type="Proteomes" id="UP001162162">
    <property type="component" value="Unassembled WGS sequence"/>
</dbReference>
<dbReference type="EMBL" id="JAPWTK010000087">
    <property type="protein sequence ID" value="KAJ8951278.1"/>
    <property type="molecule type" value="Genomic_DNA"/>
</dbReference>
<accession>A0AAV8YJX0</accession>
<dbReference type="InterPro" id="IPR001660">
    <property type="entry name" value="SAM"/>
</dbReference>
<comment type="caution">
    <text evidence="2">The sequence shown here is derived from an EMBL/GenBank/DDBJ whole genome shotgun (WGS) entry which is preliminary data.</text>
</comment>
<evidence type="ECO:0000313" key="2">
    <source>
        <dbReference type="EMBL" id="KAJ8951278.1"/>
    </source>
</evidence>
<dbReference type="PROSITE" id="PS50105">
    <property type="entry name" value="SAM_DOMAIN"/>
    <property type="match status" value="1"/>
</dbReference>
<dbReference type="Gene3D" id="1.10.150.50">
    <property type="entry name" value="Transcription Factor, Ets-1"/>
    <property type="match status" value="1"/>
</dbReference>
<reference evidence="2" key="1">
    <citation type="journal article" date="2023" name="Insect Mol. Biol.">
        <title>Genome sequencing provides insights into the evolution of gene families encoding plant cell wall-degrading enzymes in longhorned beetles.</title>
        <authorList>
            <person name="Shin N.R."/>
            <person name="Okamura Y."/>
            <person name="Kirsch R."/>
            <person name="Pauchet Y."/>
        </authorList>
    </citation>
    <scope>NUCLEOTIDE SEQUENCE</scope>
    <source>
        <strain evidence="2">AMC_N1</strain>
    </source>
</reference>
<feature type="domain" description="SAM" evidence="1">
    <location>
        <begin position="1"/>
        <end position="64"/>
    </location>
</feature>
<protein>
    <recommendedName>
        <fullName evidence="1">SAM domain-containing protein</fullName>
    </recommendedName>
</protein>
<dbReference type="AlphaFoldDB" id="A0AAV8YJX0"/>
<dbReference type="InterPro" id="IPR013761">
    <property type="entry name" value="SAM/pointed_sf"/>
</dbReference>
<name>A0AAV8YJX0_9CUCU</name>
<evidence type="ECO:0000259" key="1">
    <source>
        <dbReference type="PROSITE" id="PS50105"/>
    </source>
</evidence>
<dbReference type="SUPFAM" id="SSF47769">
    <property type="entry name" value="SAM/Pointed domain"/>
    <property type="match status" value="1"/>
</dbReference>
<dbReference type="Pfam" id="PF07647">
    <property type="entry name" value="SAM_2"/>
    <property type="match status" value="1"/>
</dbReference>
<evidence type="ECO:0000313" key="3">
    <source>
        <dbReference type="Proteomes" id="UP001162162"/>
    </source>
</evidence>
<gene>
    <name evidence="2" type="ORF">NQ318_008181</name>
</gene>
<feature type="non-terminal residue" evidence="2">
    <location>
        <position position="136"/>
    </location>
</feature>